<dbReference type="InterPro" id="IPR020846">
    <property type="entry name" value="MFS_dom"/>
</dbReference>
<keyword evidence="2 5" id="KW-0812">Transmembrane</keyword>
<dbReference type="InterPro" id="IPR011701">
    <property type="entry name" value="MFS"/>
</dbReference>
<dbReference type="PROSITE" id="PS50850">
    <property type="entry name" value="MFS"/>
    <property type="match status" value="1"/>
</dbReference>
<evidence type="ECO:0000256" key="4">
    <source>
        <dbReference type="ARBA" id="ARBA00023136"/>
    </source>
</evidence>
<dbReference type="InterPro" id="IPR050382">
    <property type="entry name" value="MFS_Na/Anion_cotransporter"/>
</dbReference>
<proteinExistence type="predicted"/>
<feature type="domain" description="Major facilitator superfamily (MFS) profile" evidence="6">
    <location>
        <begin position="19"/>
        <end position="482"/>
    </location>
</feature>
<feature type="transmembrane region" description="Helical" evidence="5">
    <location>
        <begin position="103"/>
        <end position="124"/>
    </location>
</feature>
<feature type="transmembrane region" description="Helical" evidence="5">
    <location>
        <begin position="328"/>
        <end position="349"/>
    </location>
</feature>
<feature type="transmembrane region" description="Helical" evidence="5">
    <location>
        <begin position="361"/>
        <end position="383"/>
    </location>
</feature>
<dbReference type="EMBL" id="JBGFUD010001256">
    <property type="protein sequence ID" value="MFH4976014.1"/>
    <property type="molecule type" value="Genomic_DNA"/>
</dbReference>
<dbReference type="Proteomes" id="UP001608902">
    <property type="component" value="Unassembled WGS sequence"/>
</dbReference>
<keyword evidence="4 5" id="KW-0472">Membrane</keyword>
<keyword evidence="3 5" id="KW-1133">Transmembrane helix</keyword>
<reference evidence="7 8" key="1">
    <citation type="submission" date="2024-08" db="EMBL/GenBank/DDBJ databases">
        <title>Gnathostoma spinigerum genome.</title>
        <authorList>
            <person name="Gonzalez-Bertolin B."/>
            <person name="Monzon S."/>
            <person name="Zaballos A."/>
            <person name="Jimenez P."/>
            <person name="Dekumyoy P."/>
            <person name="Varona S."/>
            <person name="Cuesta I."/>
            <person name="Sumanam S."/>
            <person name="Adisakwattana P."/>
            <person name="Gasser R.B."/>
            <person name="Hernandez-Gonzalez A."/>
            <person name="Young N.D."/>
            <person name="Perteguer M.J."/>
        </authorList>
    </citation>
    <scope>NUCLEOTIDE SEQUENCE [LARGE SCALE GENOMIC DNA]</scope>
    <source>
        <strain evidence="7">AL3</strain>
        <tissue evidence="7">Liver</tissue>
    </source>
</reference>
<evidence type="ECO:0000256" key="3">
    <source>
        <dbReference type="ARBA" id="ARBA00022989"/>
    </source>
</evidence>
<feature type="transmembrane region" description="Helical" evidence="5">
    <location>
        <begin position="15"/>
        <end position="33"/>
    </location>
</feature>
<gene>
    <name evidence="7" type="ORF">AB6A40_002723</name>
</gene>
<evidence type="ECO:0000313" key="8">
    <source>
        <dbReference type="Proteomes" id="UP001608902"/>
    </source>
</evidence>
<dbReference type="Pfam" id="PF07690">
    <property type="entry name" value="MFS_1"/>
    <property type="match status" value="1"/>
</dbReference>
<feature type="transmembrane region" description="Helical" evidence="5">
    <location>
        <begin position="390"/>
        <end position="409"/>
    </location>
</feature>
<dbReference type="Gene3D" id="1.20.1250.20">
    <property type="entry name" value="MFS general substrate transporter like domains"/>
    <property type="match status" value="2"/>
</dbReference>
<dbReference type="GO" id="GO:0016020">
    <property type="term" value="C:membrane"/>
    <property type="evidence" value="ECO:0007669"/>
    <property type="project" value="UniProtKB-SubCell"/>
</dbReference>
<evidence type="ECO:0000256" key="2">
    <source>
        <dbReference type="ARBA" id="ARBA00022692"/>
    </source>
</evidence>
<evidence type="ECO:0000259" key="6">
    <source>
        <dbReference type="PROSITE" id="PS50850"/>
    </source>
</evidence>
<feature type="transmembrane region" description="Helical" evidence="5">
    <location>
        <begin position="290"/>
        <end position="316"/>
    </location>
</feature>
<accession>A0ABD6ECY4</accession>
<dbReference type="InterPro" id="IPR036259">
    <property type="entry name" value="MFS_trans_sf"/>
</dbReference>
<evidence type="ECO:0000313" key="7">
    <source>
        <dbReference type="EMBL" id="MFH4976014.1"/>
    </source>
</evidence>
<feature type="transmembrane region" description="Helical" evidence="5">
    <location>
        <begin position="421"/>
        <end position="444"/>
    </location>
</feature>
<evidence type="ECO:0000256" key="1">
    <source>
        <dbReference type="ARBA" id="ARBA00004141"/>
    </source>
</evidence>
<keyword evidence="8" id="KW-1185">Reference proteome</keyword>
<dbReference type="FunFam" id="1.20.1250.20:FF:000532">
    <property type="entry name" value="SLC (SoLute Carrier) homolog"/>
    <property type="match status" value="1"/>
</dbReference>
<sequence>MVTEHGSSLWSLHSARLWIAFMLSVALCIEGLMRSNLNMAMVCMVNRTAVRNLEDSIKTTLSTQNLTTLPDIKNETCSYQRTITSKQNKSYHGELVWTSQQQAWIFAAYYAGTLLIVMPGSYFIDQCGATMVVLIGALTNVIGSFLTPIVSRTVGAYALMFLRFLMGCGQGVLVPATSVLIAAWFPEFEKSTAVAIATSGNQFSIIFAMIFTAELCQVPFLDGWPLAFYIHGFFGLILCILWAYYVKDVPTRYKKITDTELAHIVGNSNGRGQKRKVAEPPWRKILGSTAVWATAASSFSQSFVTVGTITYLPLYYGTVLNMDLSSNGLLSAMPFLCQLVTKVLFAGLADRAKSGGFSVNSVTKFCNLSASIGSAACYVLLMLLDCSHRWIAVTAVCFAIGITSGFIPGYNTSIVCLAPKYTSSVASFCRLWASIASVAAPYIIGIITKRSVLSEWRLAFCLMVFILLLAGVFFQISGSAVPEDWAQDQTCLKNLAKRDSEGLLDNTTTEKKDRQESIRD</sequence>
<feature type="transmembrane region" description="Helical" evidence="5">
    <location>
        <begin position="162"/>
        <end position="185"/>
    </location>
</feature>
<feature type="transmembrane region" description="Helical" evidence="5">
    <location>
        <begin position="130"/>
        <end position="150"/>
    </location>
</feature>
<name>A0ABD6ECY4_9BILA</name>
<dbReference type="PANTHER" id="PTHR11662:SF72">
    <property type="entry name" value="MAJOR FACILITATOR SUPERFAMILY (MFS) PROFILE DOMAIN-CONTAINING PROTEIN"/>
    <property type="match status" value="1"/>
</dbReference>
<evidence type="ECO:0000256" key="5">
    <source>
        <dbReference type="SAM" id="Phobius"/>
    </source>
</evidence>
<dbReference type="SUPFAM" id="SSF103473">
    <property type="entry name" value="MFS general substrate transporter"/>
    <property type="match status" value="1"/>
</dbReference>
<organism evidence="7 8">
    <name type="scientific">Gnathostoma spinigerum</name>
    <dbReference type="NCBI Taxonomy" id="75299"/>
    <lineage>
        <taxon>Eukaryota</taxon>
        <taxon>Metazoa</taxon>
        <taxon>Ecdysozoa</taxon>
        <taxon>Nematoda</taxon>
        <taxon>Chromadorea</taxon>
        <taxon>Rhabditida</taxon>
        <taxon>Spirurina</taxon>
        <taxon>Gnathostomatomorpha</taxon>
        <taxon>Gnathostomatoidea</taxon>
        <taxon>Gnathostomatidae</taxon>
        <taxon>Gnathostoma</taxon>
    </lineage>
</organism>
<comment type="subcellular location">
    <subcellularLocation>
        <location evidence="1">Membrane</location>
        <topology evidence="1">Multi-pass membrane protein</topology>
    </subcellularLocation>
</comment>
<protein>
    <recommendedName>
        <fullName evidence="6">Major facilitator superfamily (MFS) profile domain-containing protein</fullName>
    </recommendedName>
</protein>
<dbReference type="AlphaFoldDB" id="A0ABD6ECY4"/>
<dbReference type="PANTHER" id="PTHR11662">
    <property type="entry name" value="SOLUTE CARRIER FAMILY 17"/>
    <property type="match status" value="1"/>
</dbReference>
<feature type="transmembrane region" description="Helical" evidence="5">
    <location>
        <begin position="223"/>
        <end position="245"/>
    </location>
</feature>
<feature type="transmembrane region" description="Helical" evidence="5">
    <location>
        <begin position="456"/>
        <end position="476"/>
    </location>
</feature>
<comment type="caution">
    <text evidence="7">The sequence shown here is derived from an EMBL/GenBank/DDBJ whole genome shotgun (WGS) entry which is preliminary data.</text>
</comment>